<organism evidence="1 2">
    <name type="scientific">Erwinia psidii</name>
    <dbReference type="NCBI Taxonomy" id="69224"/>
    <lineage>
        <taxon>Bacteria</taxon>
        <taxon>Pseudomonadati</taxon>
        <taxon>Pseudomonadota</taxon>
        <taxon>Gammaproteobacteria</taxon>
        <taxon>Enterobacterales</taxon>
        <taxon>Erwiniaceae</taxon>
        <taxon>Erwinia</taxon>
    </lineage>
</organism>
<evidence type="ECO:0000313" key="1">
    <source>
        <dbReference type="EMBL" id="RQM38517.1"/>
    </source>
</evidence>
<protein>
    <recommendedName>
        <fullName evidence="3">Neutral/alkaline non-lysosomal ceramidase N-terminal domain-containing protein</fullName>
    </recommendedName>
</protein>
<dbReference type="Proteomes" id="UP000279457">
    <property type="component" value="Unassembled WGS sequence"/>
</dbReference>
<name>A0A3N6S134_9GAMM</name>
<comment type="caution">
    <text evidence="1">The sequence shown here is derived from an EMBL/GenBank/DDBJ whole genome shotgun (WGS) entry which is preliminary data.</text>
</comment>
<evidence type="ECO:0000313" key="2">
    <source>
        <dbReference type="Proteomes" id="UP000279457"/>
    </source>
</evidence>
<sequence length="399" mass="42941">MYPLDDFVSEHDPLYVRVLLMECNGQRQAIVLVDMTSLTQPVIVRMKTVLSGVAAVAADNIIVNASHSFSTPHIISQTTKTQTVLAAFETVLHSAALLAVNNLQPARLGSGSGYGRVGVNRNINTPYGWWLGADDKGYTDPHIGVIALGGEDGKLLAVLLNYAVQPAVMDASQKEAGGRLVSADLAGAVARYVERHYDDLTVAFYLVGCAGDQVPYLQASRHVVHADGSVGRTDTHEKGFALLALFGQRLGDEVTKVLDRITWKPANIFRLSRHDILLGAQKFSPRNPVTGPVSACHYQLNGVTPLPVVFIQRGDIVLVGVQPELSAITGAQIRAASPFVQTFVMTMVDGAAKYLPDVTSYQRLTYEACSSPYAPGAAEVAAQAIINQLKEMWTMPASE</sequence>
<dbReference type="AlphaFoldDB" id="A0A3N6S134"/>
<accession>A0A3N6S134</accession>
<dbReference type="OrthoDB" id="2339720at2"/>
<keyword evidence="2" id="KW-1185">Reference proteome</keyword>
<dbReference type="RefSeq" id="WP_124232969.1">
    <property type="nucleotide sequence ID" value="NZ_RHHM01000006.1"/>
</dbReference>
<reference evidence="1 2" key="1">
    <citation type="submission" date="2018-10" db="EMBL/GenBank/DDBJ databases">
        <title>Draft genome sequence for the type isolate of Erwinia psidii, agent causal of bacterial blight in guava (Psidium guajava) and wilt and die-back of Eucalyptus spp.</title>
        <authorList>
            <person name="Hermenegildo P.S."/>
            <person name="Santos S.A."/>
            <person name="Guimaraes L.M.S."/>
            <person name="Vidigal P.M.P."/>
            <person name="Pereira I.C."/>
            <person name="Badel J.L."/>
            <person name="Alfenas-Zerbini P."/>
            <person name="Ferreira M.A.S.V."/>
            <person name="Alfenas A.C."/>
        </authorList>
    </citation>
    <scope>NUCLEOTIDE SEQUENCE [LARGE SCALE GENOMIC DNA]</scope>
    <source>
        <strain evidence="1 2">IBSBF 435</strain>
    </source>
</reference>
<dbReference type="EMBL" id="RHHM01000006">
    <property type="protein sequence ID" value="RQM38517.1"/>
    <property type="molecule type" value="Genomic_DNA"/>
</dbReference>
<proteinExistence type="predicted"/>
<gene>
    <name evidence="1" type="ORF">EB241_09885</name>
</gene>
<evidence type="ECO:0008006" key="3">
    <source>
        <dbReference type="Google" id="ProtNLM"/>
    </source>
</evidence>